<evidence type="ECO:0000313" key="12">
    <source>
        <dbReference type="Proteomes" id="UP000094793"/>
    </source>
</evidence>
<organism evidence="9 12">
    <name type="scientific">Brevibacterium aurantiacum</name>
    <dbReference type="NCBI Taxonomy" id="273384"/>
    <lineage>
        <taxon>Bacteria</taxon>
        <taxon>Bacillati</taxon>
        <taxon>Actinomycetota</taxon>
        <taxon>Actinomycetes</taxon>
        <taxon>Micrococcales</taxon>
        <taxon>Brevibacteriaceae</taxon>
        <taxon>Brevibacterium</taxon>
    </lineage>
</organism>
<reference evidence="10 13" key="3">
    <citation type="journal article" date="2017" name="Elife">
        <title>Extensive horizontal gene transfer in cheese-associated bacteria.</title>
        <authorList>
            <person name="Bonham K.S."/>
            <person name="Wolfe B.E."/>
            <person name="Dutton R.J."/>
        </authorList>
    </citation>
    <scope>NUCLEOTIDE SEQUENCE [LARGE SCALE GENOMIC DNA]</scope>
    <source>
        <strain evidence="10 13">738_8</strain>
    </source>
</reference>
<evidence type="ECO:0000256" key="8">
    <source>
        <dbReference type="RuleBase" id="RU000363"/>
    </source>
</evidence>
<dbReference type="InterPro" id="IPR020904">
    <property type="entry name" value="Sc_DH/Rdtase_CS"/>
</dbReference>
<evidence type="ECO:0000313" key="11">
    <source>
        <dbReference type="EMBL" id="SMX88729.1"/>
    </source>
</evidence>
<dbReference type="GO" id="GO:0045150">
    <property type="term" value="P:acetoin catabolic process"/>
    <property type="evidence" value="ECO:0007669"/>
    <property type="project" value="InterPro"/>
</dbReference>
<evidence type="ECO:0000256" key="7">
    <source>
        <dbReference type="PIRSR" id="PIRSR614007-2"/>
    </source>
</evidence>
<feature type="binding site" evidence="7">
    <location>
        <position position="161"/>
    </location>
    <ligand>
        <name>NAD(+)</name>
        <dbReference type="ChEBI" id="CHEBI:57540"/>
    </ligand>
</feature>
<dbReference type="PRINTS" id="PR00081">
    <property type="entry name" value="GDHRDH"/>
</dbReference>
<evidence type="ECO:0000256" key="4">
    <source>
        <dbReference type="ARBA" id="ARBA00023027"/>
    </source>
</evidence>
<dbReference type="OrthoDB" id="4481821at2"/>
<dbReference type="KEGG" id="blin:BLSMQ_1732"/>
<feature type="binding site" evidence="7">
    <location>
        <begin position="17"/>
        <end position="19"/>
    </location>
    <ligand>
        <name>NAD(+)</name>
        <dbReference type="ChEBI" id="CHEBI:57540"/>
    </ligand>
</feature>
<keyword evidence="4 7" id="KW-0520">NAD</keyword>
<dbReference type="Proteomes" id="UP000217881">
    <property type="component" value="Unassembled WGS sequence"/>
</dbReference>
<reference evidence="12" key="2">
    <citation type="submission" date="2016-09" db="EMBL/GenBank/DDBJ databases">
        <title>Complete Genome Sequence of Brevibacterium linens SMQ-1335.</title>
        <authorList>
            <person name="de Melo A.G."/>
            <person name="Labrie S.J."/>
            <person name="Dumaresq J."/>
            <person name="Roberts R.J."/>
            <person name="Tremblay D.M."/>
            <person name="Moineau S."/>
        </authorList>
    </citation>
    <scope>NUCLEOTIDE SEQUENCE [LARGE SCALE GENOMIC DNA]</scope>
    <source>
        <strain evidence="12">SMQ-1335</strain>
    </source>
</reference>
<feature type="active site" description="Proton acceptor" evidence="6">
    <location>
        <position position="157"/>
    </location>
</feature>
<dbReference type="EMBL" id="CP017150">
    <property type="protein sequence ID" value="AOP53442.1"/>
    <property type="molecule type" value="Genomic_DNA"/>
</dbReference>
<dbReference type="Proteomes" id="UP000094793">
    <property type="component" value="Chromosome"/>
</dbReference>
<dbReference type="InterPro" id="IPR002347">
    <property type="entry name" value="SDR_fam"/>
</dbReference>
<feature type="binding site" evidence="7">
    <location>
        <position position="157"/>
    </location>
    <ligand>
        <name>NAD(+)</name>
        <dbReference type="ChEBI" id="CHEBI:57540"/>
    </ligand>
</feature>
<dbReference type="GeneID" id="60906097"/>
<dbReference type="AlphaFoldDB" id="A0A1D7W379"/>
<sequence>MARQENGKVALIIGGGQGIGRAAIERLHRDGFKVAVGDFNTVTATEVADSLGGKGNGAIAVEVNATDRDSVFAAVETTASELGGFDVIINNAGIAPQTSIEDATEADFDKIFDLNVKGVLWGIQAATAKLKELGHGGKIISAASQAGHKGNKGIPLYSATKFAVRGMSQTAARDLAQYGITVNTYAPGIVRTPLMENLAKEVAEAAGQPEEWGWEQFTQDIALDRLSEPEDVANVISFLAGSDSDYITGQSIVVDGGMVFN</sequence>
<dbReference type="NCBIfam" id="NF006394">
    <property type="entry name" value="PRK08643.1"/>
    <property type="match status" value="1"/>
</dbReference>
<dbReference type="Gene3D" id="3.40.50.720">
    <property type="entry name" value="NAD(P)-binding Rossmann-like Domain"/>
    <property type="match status" value="1"/>
</dbReference>
<reference evidence="9" key="1">
    <citation type="submission" date="2016-09" db="EMBL/GenBank/DDBJ databases">
        <title>Complete Genome Sequence of Brevibacterium aurantiacum SMQ-1335.</title>
        <authorList>
            <person name="de Melo A.G."/>
            <person name="Labrie S.J."/>
            <person name="Dumaresq J."/>
            <person name="Roberts R.J."/>
            <person name="Tremblay D.M."/>
            <person name="Moineau S."/>
        </authorList>
    </citation>
    <scope>NUCLEOTIDE SEQUENCE</scope>
    <source>
        <strain evidence="9">SMQ-1335</strain>
    </source>
</reference>
<dbReference type="EMBL" id="FXYZ01000010">
    <property type="protein sequence ID" value="SMX88729.1"/>
    <property type="molecule type" value="Genomic_DNA"/>
</dbReference>
<evidence type="ECO:0000313" key="13">
    <source>
        <dbReference type="Proteomes" id="UP000217881"/>
    </source>
</evidence>
<keyword evidence="3 9" id="KW-0560">Oxidoreductase</keyword>
<dbReference type="InterPro" id="IPR036291">
    <property type="entry name" value="NAD(P)-bd_dom_sf"/>
</dbReference>
<evidence type="ECO:0000313" key="9">
    <source>
        <dbReference type="EMBL" id="AOP53442.1"/>
    </source>
</evidence>
<evidence type="ECO:0000256" key="2">
    <source>
        <dbReference type="ARBA" id="ARBA00012848"/>
    </source>
</evidence>
<accession>A0A1D7W379</accession>
<comment type="similarity">
    <text evidence="1 8">Belongs to the short-chain dehydrogenases/reductases (SDR) family.</text>
</comment>
<accession>A0A2A3ZQ00</accession>
<accession>A0A2H1JMP7</accession>
<dbReference type="FunFam" id="3.40.50.720:FF:000084">
    <property type="entry name" value="Short-chain dehydrogenase reductase"/>
    <property type="match status" value="1"/>
</dbReference>
<dbReference type="GO" id="GO:0052588">
    <property type="term" value="F:diacetyl reductase ((S)-acetoin forming) (NAD+) activity"/>
    <property type="evidence" value="ECO:0007669"/>
    <property type="project" value="UniProtKB-EC"/>
</dbReference>
<dbReference type="PANTHER" id="PTHR42760">
    <property type="entry name" value="SHORT-CHAIN DEHYDROGENASES/REDUCTASES FAMILY MEMBER"/>
    <property type="match status" value="1"/>
</dbReference>
<evidence type="ECO:0000256" key="5">
    <source>
        <dbReference type="ARBA" id="ARBA00047315"/>
    </source>
</evidence>
<comment type="catalytic activity">
    <reaction evidence="5">
        <text>(S)-acetoin + NAD(+) = diacetyl + NADH + H(+)</text>
        <dbReference type="Rhea" id="RHEA:27286"/>
        <dbReference type="ChEBI" id="CHEBI:15378"/>
        <dbReference type="ChEBI" id="CHEBI:15687"/>
        <dbReference type="ChEBI" id="CHEBI:16583"/>
        <dbReference type="ChEBI" id="CHEBI:57540"/>
        <dbReference type="ChEBI" id="CHEBI:57945"/>
        <dbReference type="EC" id="1.1.1.304"/>
    </reaction>
</comment>
<dbReference type="EMBL" id="NRHA01000012">
    <property type="protein sequence ID" value="PCC53606.1"/>
    <property type="molecule type" value="Genomic_DNA"/>
</dbReference>
<gene>
    <name evidence="11" type="ORF">BAURA63_02433</name>
    <name evidence="9" type="ORF">BLSMQ_1732</name>
    <name evidence="10" type="ORF">CIK59_09980</name>
</gene>
<dbReference type="Pfam" id="PF00106">
    <property type="entry name" value="adh_short"/>
    <property type="match status" value="1"/>
</dbReference>
<evidence type="ECO:0000313" key="10">
    <source>
        <dbReference type="EMBL" id="PCC53606.1"/>
    </source>
</evidence>
<evidence type="ECO:0000313" key="14">
    <source>
        <dbReference type="Proteomes" id="UP000234327"/>
    </source>
</evidence>
<dbReference type="PROSITE" id="PS00061">
    <property type="entry name" value="ADH_SHORT"/>
    <property type="match status" value="1"/>
</dbReference>
<protein>
    <recommendedName>
        <fullName evidence="2">diacetyl reductase [(S)-acetoin forming]</fullName>
        <ecNumber evidence="2">1.1.1.304</ecNumber>
    </recommendedName>
</protein>
<feature type="binding site" evidence="7">
    <location>
        <position position="38"/>
    </location>
    <ligand>
        <name>NAD(+)</name>
        <dbReference type="ChEBI" id="CHEBI:57540"/>
    </ligand>
</feature>
<reference evidence="11 14" key="4">
    <citation type="submission" date="2017-03" db="EMBL/GenBank/DDBJ databases">
        <authorList>
            <person name="Afonso C.L."/>
            <person name="Miller P.J."/>
            <person name="Scott M.A."/>
            <person name="Spackman E."/>
            <person name="Goraichik I."/>
            <person name="Dimitrov K.M."/>
            <person name="Suarez D.L."/>
            <person name="Swayne D.E."/>
        </authorList>
    </citation>
    <scope>NUCLEOTIDE SEQUENCE [LARGE SCALE GENOMIC DNA]</scope>
    <source>
        <strain evidence="11">6</strain>
        <strain evidence="14">6(3)</strain>
    </source>
</reference>
<dbReference type="Proteomes" id="UP000234327">
    <property type="component" value="Unassembled WGS sequence"/>
</dbReference>
<dbReference type="EC" id="1.1.1.304" evidence="2"/>
<evidence type="ECO:0000256" key="1">
    <source>
        <dbReference type="ARBA" id="ARBA00006484"/>
    </source>
</evidence>
<dbReference type="InterPro" id="IPR014007">
    <property type="entry name" value="23BDH"/>
</dbReference>
<evidence type="ECO:0000256" key="6">
    <source>
        <dbReference type="PIRSR" id="PIRSR614007-1"/>
    </source>
</evidence>
<dbReference type="NCBIfam" id="TIGR02415">
    <property type="entry name" value="23BDH"/>
    <property type="match status" value="1"/>
</dbReference>
<feature type="binding site" evidence="7">
    <location>
        <begin position="187"/>
        <end position="192"/>
    </location>
    <ligand>
        <name>NAD(+)</name>
        <dbReference type="ChEBI" id="CHEBI:57540"/>
    </ligand>
</feature>
<dbReference type="PATRIC" id="fig|1703.10.peg.1778"/>
<proteinExistence type="inferred from homology"/>
<dbReference type="SUPFAM" id="SSF51735">
    <property type="entry name" value="NAD(P)-binding Rossmann-fold domains"/>
    <property type="match status" value="1"/>
</dbReference>
<feature type="binding site" evidence="7">
    <location>
        <position position="91"/>
    </location>
    <ligand>
        <name>NAD(+)</name>
        <dbReference type="ChEBI" id="CHEBI:57540"/>
    </ligand>
</feature>
<name>A0A1D7W379_BREAU</name>
<dbReference type="PANTHER" id="PTHR42760:SF133">
    <property type="entry name" value="3-OXOACYL-[ACYL-CARRIER-PROTEIN] REDUCTASE"/>
    <property type="match status" value="1"/>
</dbReference>
<dbReference type="RefSeq" id="WP_069600032.1">
    <property type="nucleotide sequence ID" value="NZ_CP017150.1"/>
</dbReference>
<evidence type="ECO:0000256" key="3">
    <source>
        <dbReference type="ARBA" id="ARBA00023002"/>
    </source>
</evidence>
<dbReference type="PRINTS" id="PR00080">
    <property type="entry name" value="SDRFAMILY"/>
</dbReference>